<name>A0A517PJ09_9PLAN</name>
<proteinExistence type="predicted"/>
<dbReference type="OrthoDB" id="8525901at2"/>
<evidence type="ECO:0000313" key="1">
    <source>
        <dbReference type="EMBL" id="QDT19355.1"/>
    </source>
</evidence>
<dbReference type="PANTHER" id="PTHR42280:SF1">
    <property type="entry name" value="CITG FAMILY PROTEIN"/>
    <property type="match status" value="1"/>
</dbReference>
<protein>
    <submittedName>
        <fullName evidence="1">Triphosphoribosyl-dephospho-CoA synthase</fullName>
    </submittedName>
</protein>
<dbReference type="GO" id="GO:0005524">
    <property type="term" value="F:ATP binding"/>
    <property type="evidence" value="ECO:0007669"/>
    <property type="project" value="InterPro"/>
</dbReference>
<keyword evidence="2" id="KW-1185">Reference proteome</keyword>
<dbReference type="Pfam" id="PF01874">
    <property type="entry name" value="CitG"/>
    <property type="match status" value="1"/>
</dbReference>
<dbReference type="Proteomes" id="UP000320421">
    <property type="component" value="Chromosome"/>
</dbReference>
<gene>
    <name evidence="1" type="ORF">HG66A1_11200</name>
</gene>
<dbReference type="PANTHER" id="PTHR42280">
    <property type="entry name" value="CITG FAMILY PROTEIN"/>
    <property type="match status" value="1"/>
</dbReference>
<dbReference type="RefSeq" id="WP_145181207.1">
    <property type="nucleotide sequence ID" value="NZ_CP036266.1"/>
</dbReference>
<accession>A0A517PJ09</accession>
<dbReference type="Gene3D" id="1.10.4200.10">
    <property type="entry name" value="Triphosphoribosyl-dephospho-CoA protein"/>
    <property type="match status" value="1"/>
</dbReference>
<organism evidence="1 2">
    <name type="scientific">Gimesia chilikensis</name>
    <dbReference type="NCBI Taxonomy" id="2605989"/>
    <lineage>
        <taxon>Bacteria</taxon>
        <taxon>Pseudomonadati</taxon>
        <taxon>Planctomycetota</taxon>
        <taxon>Planctomycetia</taxon>
        <taxon>Planctomycetales</taxon>
        <taxon>Planctomycetaceae</taxon>
        <taxon>Gimesia</taxon>
    </lineage>
</organism>
<dbReference type="AlphaFoldDB" id="A0A517PJ09"/>
<dbReference type="GO" id="GO:0046917">
    <property type="term" value="F:triphosphoribosyl-dephospho-CoA synthase activity"/>
    <property type="evidence" value="ECO:0007669"/>
    <property type="project" value="InterPro"/>
</dbReference>
<evidence type="ECO:0000313" key="2">
    <source>
        <dbReference type="Proteomes" id="UP000320421"/>
    </source>
</evidence>
<reference evidence="1 2" key="1">
    <citation type="submission" date="2019-02" db="EMBL/GenBank/DDBJ databases">
        <title>Deep-cultivation of Planctomycetes and their phenomic and genomic characterization uncovers novel biology.</title>
        <authorList>
            <person name="Wiegand S."/>
            <person name="Jogler M."/>
            <person name="Boedeker C."/>
            <person name="Pinto D."/>
            <person name="Vollmers J."/>
            <person name="Rivas-Marin E."/>
            <person name="Kohn T."/>
            <person name="Peeters S.H."/>
            <person name="Heuer A."/>
            <person name="Rast P."/>
            <person name="Oberbeckmann S."/>
            <person name="Bunk B."/>
            <person name="Jeske O."/>
            <person name="Meyerdierks A."/>
            <person name="Storesund J.E."/>
            <person name="Kallscheuer N."/>
            <person name="Luecker S."/>
            <person name="Lage O.M."/>
            <person name="Pohl T."/>
            <person name="Merkel B.J."/>
            <person name="Hornburger P."/>
            <person name="Mueller R.-W."/>
            <person name="Bruemmer F."/>
            <person name="Labrenz M."/>
            <person name="Spormann A.M."/>
            <person name="Op den Camp H."/>
            <person name="Overmann J."/>
            <person name="Amann R."/>
            <person name="Jetten M.S.M."/>
            <person name="Mascher T."/>
            <person name="Medema M.H."/>
            <person name="Devos D.P."/>
            <person name="Kaster A.-K."/>
            <person name="Ovreas L."/>
            <person name="Rohde M."/>
            <person name="Galperin M.Y."/>
            <person name="Jogler C."/>
        </authorList>
    </citation>
    <scope>NUCLEOTIDE SEQUENCE [LARGE SCALE GENOMIC DNA]</scope>
    <source>
        <strain evidence="1 2">HG66A1</strain>
    </source>
</reference>
<dbReference type="EMBL" id="CP036266">
    <property type="protein sequence ID" value="QDT19355.1"/>
    <property type="molecule type" value="Genomic_DNA"/>
</dbReference>
<sequence>MSQNKAQLENWCYLACLLEATARKPGNVHPGVSFPDLMYVDFLRSARAIAPLLPQSEPGRIGETILNCITATRDVSASNSNLGMVLLLAPLLAIPNELTISAGIESVLEGLSVADARLVYEAIRVACPGGLGETETQDILDEPTGTLREVMALAAERDAVAREYASGFEITLQTAVPALQDFWNQSSDWETAVIRLQLMLMAACPDTLIARKCGRAEAEEAARRARETLQAEDFESSLQGLDRWLRETGNRRNPGTTADLIVAALFVALRDGFIKPPAPATIRKKVPPPFQAELSSLIYEG</sequence>
<dbReference type="InterPro" id="IPR002736">
    <property type="entry name" value="CitG"/>
</dbReference>